<evidence type="ECO:0000313" key="3">
    <source>
        <dbReference type="EMBL" id="CRZ09759.1"/>
    </source>
</evidence>
<dbReference type="PANTHER" id="PTHR33494:SF1">
    <property type="entry name" value="C2H2-TYPE DOMAIN-CONTAINING PROTEIN-RELATED"/>
    <property type="match status" value="1"/>
</dbReference>
<dbReference type="PANTHER" id="PTHR33494">
    <property type="entry name" value="OS02G0793800 PROTEIN"/>
    <property type="match status" value="1"/>
</dbReference>
<dbReference type="AlphaFoldDB" id="A0A0H5RLZ9"/>
<dbReference type="Pfam" id="PF24818">
    <property type="entry name" value="PH_TRF2_HOY1"/>
    <property type="match status" value="1"/>
</dbReference>
<reference evidence="3" key="1">
    <citation type="submission" date="2015-04" db="EMBL/GenBank/DDBJ databases">
        <title>The genome sequence of the plant pathogenic Rhizarian Plasmodiophora brassicae reveals insights in its biotrophic life cycle and the origin of chitin synthesis.</title>
        <authorList>
            <person name="Schwelm A."/>
            <person name="Fogelqvist J."/>
            <person name="Knaust A."/>
            <person name="Julke S."/>
            <person name="Lilja T."/>
            <person name="Dhandapani V."/>
            <person name="Bonilla-Rosso G."/>
            <person name="Karlsson M."/>
            <person name="Shevchenko A."/>
            <person name="Choi S.R."/>
            <person name="Kim H.G."/>
            <person name="Park J.Y."/>
            <person name="Lim Y.P."/>
            <person name="Ludwig-Muller J."/>
            <person name="Dixelius C."/>
        </authorList>
    </citation>
    <scope>NUCLEOTIDE SEQUENCE</scope>
    <source>
        <tissue evidence="3">Potato root galls</tissue>
    </source>
</reference>
<organism evidence="3">
    <name type="scientific">Spongospora subterranea</name>
    <dbReference type="NCBI Taxonomy" id="70186"/>
    <lineage>
        <taxon>Eukaryota</taxon>
        <taxon>Sar</taxon>
        <taxon>Rhizaria</taxon>
        <taxon>Endomyxa</taxon>
        <taxon>Phytomyxea</taxon>
        <taxon>Plasmodiophorida</taxon>
        <taxon>Plasmodiophoridae</taxon>
        <taxon>Spongospora</taxon>
    </lineage>
</organism>
<name>A0A0H5RLZ9_9EUKA</name>
<sequence length="462" mass="50707">MVVPAAKANAKFKPARLKCSRLKIGTWSFTAAPSNDRMAFEAKFLFSRKRLVWEWKIGTNSKKKIDIPFASVDQMYGENVSNNQCRLIVVVTNTPNFSSGVIANNQATKWGACEDFTDGQALKSALHELDLPVDIKALNTVLATLGDFDPNFREMFARRSQLVKQTQAAPVSLEPLNKKPRPSAEMFAHAVGQAQAHSERNSIAHVERKPVLSTSGCTCVGICEAFTCSCSLSLRKCNPQTCVCLRACCQNPFSIMAAKGLNLDRLPAHQCLNDNISLHPERQSHRRLFSRITLPCCKAETLLVHSLALGSKCACGATWDFSFCEGKPVDFGGISETFHCSKCKRCQSIDSKHCDICGVCSSTESPCPCAKLKIPSPVVQCSSGNGFQENGHHPCGFSPSDIQPSESPDSDASLASTMSPPKRKTPDDSLAGQSHWSRAFLGLGQDRQFHRELQQMVQDLYR</sequence>
<evidence type="ECO:0000256" key="1">
    <source>
        <dbReference type="SAM" id="MobiDB-lite"/>
    </source>
</evidence>
<feature type="region of interest" description="Disordered" evidence="1">
    <location>
        <begin position="398"/>
        <end position="432"/>
    </location>
</feature>
<proteinExistence type="predicted"/>
<dbReference type="EMBL" id="HACM01009317">
    <property type="protein sequence ID" value="CRZ09759.1"/>
    <property type="molecule type" value="Transcribed_RNA"/>
</dbReference>
<feature type="domain" description="TRF2/HOY1 PH-like" evidence="2">
    <location>
        <begin position="17"/>
        <end position="132"/>
    </location>
</feature>
<dbReference type="InterPro" id="IPR057939">
    <property type="entry name" value="TRF2_HOY1_PH"/>
</dbReference>
<evidence type="ECO:0000259" key="2">
    <source>
        <dbReference type="Pfam" id="PF24818"/>
    </source>
</evidence>
<protein>
    <recommendedName>
        <fullName evidence="2">TRF2/HOY1 PH-like domain-containing protein</fullName>
    </recommendedName>
</protein>
<accession>A0A0H5RLZ9</accession>